<organism evidence="3">
    <name type="scientific">Absidia glauca</name>
    <name type="common">Pin mould</name>
    <dbReference type="NCBI Taxonomy" id="4829"/>
    <lineage>
        <taxon>Eukaryota</taxon>
        <taxon>Fungi</taxon>
        <taxon>Fungi incertae sedis</taxon>
        <taxon>Mucoromycota</taxon>
        <taxon>Mucoromycotina</taxon>
        <taxon>Mucoromycetes</taxon>
        <taxon>Mucorales</taxon>
        <taxon>Cunninghamellaceae</taxon>
        <taxon>Absidia</taxon>
    </lineage>
</organism>
<protein>
    <recommendedName>
        <fullName evidence="2">F-box domain-containing protein</fullName>
    </recommendedName>
</protein>
<evidence type="ECO:0000313" key="4">
    <source>
        <dbReference type="Proteomes" id="UP000078561"/>
    </source>
</evidence>
<dbReference type="OrthoDB" id="10257471at2759"/>
<evidence type="ECO:0000256" key="1">
    <source>
        <dbReference type="SAM" id="MobiDB-lite"/>
    </source>
</evidence>
<dbReference type="Gene3D" id="3.80.10.10">
    <property type="entry name" value="Ribonuclease Inhibitor"/>
    <property type="match status" value="1"/>
</dbReference>
<dbReference type="InParanoid" id="A0A163TFW5"/>
<gene>
    <name evidence="3" type="primary">ABSGL_10286.1 scaffold 11921</name>
</gene>
<dbReference type="AlphaFoldDB" id="A0A163TFW5"/>
<name>A0A163TFW5_ABSGL</name>
<dbReference type="STRING" id="4829.A0A163TFW5"/>
<feature type="region of interest" description="Disordered" evidence="1">
    <location>
        <begin position="415"/>
        <end position="434"/>
    </location>
</feature>
<proteinExistence type="predicted"/>
<dbReference type="InterPro" id="IPR001810">
    <property type="entry name" value="F-box_dom"/>
</dbReference>
<reference evidence="3" key="1">
    <citation type="submission" date="2016-04" db="EMBL/GenBank/DDBJ databases">
        <authorList>
            <person name="Evans L.H."/>
            <person name="Alamgir A."/>
            <person name="Owens N."/>
            <person name="Weber N.D."/>
            <person name="Virtaneva K."/>
            <person name="Barbian K."/>
            <person name="Babar A."/>
            <person name="Rosenke K."/>
        </authorList>
    </citation>
    <scope>NUCLEOTIDE SEQUENCE [LARGE SCALE GENOMIC DNA]</scope>
    <source>
        <strain evidence="3">CBS 101.48</strain>
    </source>
</reference>
<evidence type="ECO:0000313" key="3">
    <source>
        <dbReference type="EMBL" id="SAM04422.1"/>
    </source>
</evidence>
<feature type="domain" description="F-box" evidence="2">
    <location>
        <begin position="5"/>
        <end position="72"/>
    </location>
</feature>
<evidence type="ECO:0000259" key="2">
    <source>
        <dbReference type="Pfam" id="PF12937"/>
    </source>
</evidence>
<keyword evidence="4" id="KW-1185">Reference proteome</keyword>
<sequence>MNHLARLPNEILVSILTTVIPDEDSYWTSEPMYSWGTVDPRPSIDNKIRLYQCALVNKAFYAAANPLLWRQPINETDQMNTIAEDTQSFLRCLESSCRPAFLVHQLCHLHVGDSDLLKQMVPFMPLMEPLKTFSMTGCHGWDTGPAKSLPPLSLGPTCTRLEKVSFWGVRFGDPEFVALTRWCGSVQDLTLEHCKEFTATALHAFLDTSRTCLTSLKLAQNTWTGSSLTPLHLQQLTSLTLDQCQGVDNAFFGGSRFPLLTECHIKACPVDFGNAPETLLDFLRAHPLLRSLTLEKCKINNAALAVLGPDVLPNLSDLDLSNNGPALSCHLLRQLIKTCVGLSKVNVSGCSVPSRNFPELERWSVRMGGFALEDIVKIRNSNITKVFTADDDRIREGERDYLPEIDLSIYGIEEDLGPDDDDGSAQVEGGSPWI</sequence>
<dbReference type="Proteomes" id="UP000078561">
    <property type="component" value="Unassembled WGS sequence"/>
</dbReference>
<dbReference type="Pfam" id="PF12937">
    <property type="entry name" value="F-box-like"/>
    <property type="match status" value="1"/>
</dbReference>
<accession>A0A163TFW5</accession>
<dbReference type="EMBL" id="LT554386">
    <property type="protein sequence ID" value="SAM04422.1"/>
    <property type="molecule type" value="Genomic_DNA"/>
</dbReference>
<dbReference type="SUPFAM" id="SSF52047">
    <property type="entry name" value="RNI-like"/>
    <property type="match status" value="1"/>
</dbReference>
<dbReference type="InterPro" id="IPR032675">
    <property type="entry name" value="LRR_dom_sf"/>
</dbReference>